<reference evidence="2 3" key="1">
    <citation type="journal article" date="2015" name="BMC Genomics">
        <title>Insights from the genome of Ophiocordyceps polyrhachis-furcata to pathogenicity and host specificity in insect fungi.</title>
        <authorList>
            <person name="Wichadakul D."/>
            <person name="Kobmoo N."/>
            <person name="Ingsriswang S."/>
            <person name="Tangphatsornruang S."/>
            <person name="Chantasingh D."/>
            <person name="Luangsa-ard J.J."/>
            <person name="Eurwilaichitr L."/>
        </authorList>
    </citation>
    <scope>NUCLEOTIDE SEQUENCE [LARGE SCALE GENOMIC DNA]</scope>
    <source>
        <strain evidence="2 3">BCC 54312</strain>
    </source>
</reference>
<dbReference type="EMBL" id="LKCN02000001">
    <property type="protein sequence ID" value="RCI16445.1"/>
    <property type="molecule type" value="Genomic_DNA"/>
</dbReference>
<dbReference type="AlphaFoldDB" id="A0A367LPS8"/>
<feature type="non-terminal residue" evidence="2">
    <location>
        <position position="56"/>
    </location>
</feature>
<accession>A0A367LPS8</accession>
<feature type="region of interest" description="Disordered" evidence="1">
    <location>
        <begin position="13"/>
        <end position="38"/>
    </location>
</feature>
<dbReference type="Proteomes" id="UP000253664">
    <property type="component" value="Unassembled WGS sequence"/>
</dbReference>
<keyword evidence="3" id="KW-1185">Reference proteome</keyword>
<gene>
    <name evidence="2" type="ORF">L249_2472</name>
</gene>
<organism evidence="2 3">
    <name type="scientific">Ophiocordyceps polyrhachis-furcata BCC 54312</name>
    <dbReference type="NCBI Taxonomy" id="1330021"/>
    <lineage>
        <taxon>Eukaryota</taxon>
        <taxon>Fungi</taxon>
        <taxon>Dikarya</taxon>
        <taxon>Ascomycota</taxon>
        <taxon>Pezizomycotina</taxon>
        <taxon>Sordariomycetes</taxon>
        <taxon>Hypocreomycetidae</taxon>
        <taxon>Hypocreales</taxon>
        <taxon>Ophiocordycipitaceae</taxon>
        <taxon>Ophiocordyceps</taxon>
    </lineage>
</organism>
<feature type="compositionally biased region" description="Polar residues" evidence="1">
    <location>
        <begin position="18"/>
        <end position="35"/>
    </location>
</feature>
<evidence type="ECO:0000313" key="3">
    <source>
        <dbReference type="Proteomes" id="UP000253664"/>
    </source>
</evidence>
<evidence type="ECO:0000313" key="2">
    <source>
        <dbReference type="EMBL" id="RCI16445.1"/>
    </source>
</evidence>
<proteinExistence type="predicted"/>
<sequence>MTQRGGTLIFFGARRHSGTTTTDRALKAQHSNAQRDTGRGREMIWERTHSSAGVLI</sequence>
<comment type="caution">
    <text evidence="2">The sequence shown here is derived from an EMBL/GenBank/DDBJ whole genome shotgun (WGS) entry which is preliminary data.</text>
</comment>
<evidence type="ECO:0000256" key="1">
    <source>
        <dbReference type="SAM" id="MobiDB-lite"/>
    </source>
</evidence>
<protein>
    <submittedName>
        <fullName evidence="2">Uncharacterized protein</fullName>
    </submittedName>
</protein>
<name>A0A367LPS8_9HYPO</name>